<dbReference type="GO" id="GO:0009116">
    <property type="term" value="P:nucleoside metabolic process"/>
    <property type="evidence" value="ECO:0007669"/>
    <property type="project" value="InterPro"/>
</dbReference>
<dbReference type="Proteomes" id="UP000290540">
    <property type="component" value="Unassembled WGS sequence"/>
</dbReference>
<dbReference type="GO" id="GO:0003824">
    <property type="term" value="F:catalytic activity"/>
    <property type="evidence" value="ECO:0007669"/>
    <property type="project" value="InterPro"/>
</dbReference>
<dbReference type="PANTHER" id="PTHR46082:SF11">
    <property type="entry name" value="AAA+ ATPASE DOMAIN-CONTAINING PROTEIN-RELATED"/>
    <property type="match status" value="1"/>
</dbReference>
<reference evidence="1 2" key="1">
    <citation type="submission" date="2016-12" db="EMBL/GenBank/DDBJ databases">
        <title>Draft genome sequence of Fusarium oxysporum causing rot on Narcissus.</title>
        <authorList>
            <person name="Armitage A.D."/>
            <person name="Taylor A."/>
            <person name="Clarkson J.P."/>
            <person name="Harrison R.J."/>
            <person name="Jackson A.C."/>
        </authorList>
    </citation>
    <scope>NUCLEOTIDE SEQUENCE [LARGE SCALE GENOMIC DNA]</scope>
    <source>
        <strain evidence="1 2">N139</strain>
    </source>
</reference>
<evidence type="ECO:0000313" key="2">
    <source>
        <dbReference type="Proteomes" id="UP000290540"/>
    </source>
</evidence>
<accession>A0A4Q2VU14</accession>
<comment type="caution">
    <text evidence="1">The sequence shown here is derived from an EMBL/GenBank/DDBJ whole genome shotgun (WGS) entry which is preliminary data.</text>
</comment>
<dbReference type="InterPro" id="IPR053137">
    <property type="entry name" value="NLR-like"/>
</dbReference>
<dbReference type="AlphaFoldDB" id="A0A4Q2VU14"/>
<dbReference type="InterPro" id="IPR035994">
    <property type="entry name" value="Nucleoside_phosphorylase_sf"/>
</dbReference>
<protein>
    <submittedName>
        <fullName evidence="1">Uncharacterized protein</fullName>
    </submittedName>
</protein>
<sequence>MPVQSTIPILGAPDYRDWLSFQNNHSEQEKNRLFMRDIIPCLSDYAEGTIYSATLEEHEWLKEFLNPDSTFAVTRAEVEHRPNEATIILADFVKHLAGTVITVAWQENMKDFVQRVETNPTTGALMNDAEITECRKGFEEALPKLADHPVWRSLRARVRDFSLRIGCPAAVDDPLDCIISIRTHLNSRAMRAQDLSSNDRLKGGDTEKRSHGDYTVAWICPLEVEQVAALEMLDEEHEQLPQPSTDQNVYALGTIAGHNVVIAGLPQAGNNSAATVVTQARATFPNLRYGLLVGIGGGVPTITDNGMIRLGDVVVSKPTGEHSGVVQYDHGKAEEGFFQRTGALAPPPRLLLGAAQVLAAQRARSRVDPVTENIERIDTTIRGLRKYRYPGLSEDRLYRPDYPHREPRLSCQHGGCDPTNLVQRVSVEEDEGGPTVVVHRGTIASGELVIKDGNLRDDLAERYNVLCFETEAAGVLTNFPCMVIRGISDYSDSHKNDIWHGYVAAAAAAYARALFFHMPMN</sequence>
<gene>
    <name evidence="1" type="ORF">BFJ63_vAg6905</name>
</gene>
<dbReference type="Gene3D" id="3.40.50.1580">
    <property type="entry name" value="Nucleoside phosphorylase domain"/>
    <property type="match status" value="1"/>
</dbReference>
<dbReference type="SUPFAM" id="SSF53167">
    <property type="entry name" value="Purine and uridine phosphorylases"/>
    <property type="match status" value="1"/>
</dbReference>
<dbReference type="EMBL" id="MQTW01000042">
    <property type="protein sequence ID" value="RYC90195.1"/>
    <property type="molecule type" value="Genomic_DNA"/>
</dbReference>
<proteinExistence type="predicted"/>
<evidence type="ECO:0000313" key="1">
    <source>
        <dbReference type="EMBL" id="RYC90195.1"/>
    </source>
</evidence>
<dbReference type="PANTHER" id="PTHR46082">
    <property type="entry name" value="ATP/GTP-BINDING PROTEIN-RELATED"/>
    <property type="match status" value="1"/>
</dbReference>
<organism evidence="1 2">
    <name type="scientific">Fusarium oxysporum f. sp. narcissi</name>
    <dbReference type="NCBI Taxonomy" id="451672"/>
    <lineage>
        <taxon>Eukaryota</taxon>
        <taxon>Fungi</taxon>
        <taxon>Dikarya</taxon>
        <taxon>Ascomycota</taxon>
        <taxon>Pezizomycotina</taxon>
        <taxon>Sordariomycetes</taxon>
        <taxon>Hypocreomycetidae</taxon>
        <taxon>Hypocreales</taxon>
        <taxon>Nectriaceae</taxon>
        <taxon>Fusarium</taxon>
        <taxon>Fusarium oxysporum species complex</taxon>
    </lineage>
</organism>
<name>A0A4Q2VU14_FUSOX</name>